<dbReference type="eggNOG" id="COG3706">
    <property type="taxonomic scope" value="Bacteria"/>
</dbReference>
<dbReference type="STRING" id="868864.Dester_0657"/>
<evidence type="ECO:0000256" key="3">
    <source>
        <dbReference type="SAM" id="Phobius"/>
    </source>
</evidence>
<dbReference type="EC" id="2.7.7.65" evidence="1"/>
<dbReference type="GO" id="GO:0043709">
    <property type="term" value="P:cell adhesion involved in single-species biofilm formation"/>
    <property type="evidence" value="ECO:0007669"/>
    <property type="project" value="TreeGrafter"/>
</dbReference>
<dbReference type="AlphaFoldDB" id="F0S385"/>
<keyword evidence="3" id="KW-1133">Transmembrane helix</keyword>
<dbReference type="SMART" id="SM00267">
    <property type="entry name" value="GGDEF"/>
    <property type="match status" value="1"/>
</dbReference>
<dbReference type="InterPro" id="IPR000160">
    <property type="entry name" value="GGDEF_dom"/>
</dbReference>
<dbReference type="NCBIfam" id="TIGR00254">
    <property type="entry name" value="GGDEF"/>
    <property type="match status" value="1"/>
</dbReference>
<reference evidence="6" key="2">
    <citation type="submission" date="2011-02" db="EMBL/GenBank/DDBJ databases">
        <title>The complete genome of Desulfurobacterium thermolithotrophum DSM 11699.</title>
        <authorList>
            <consortium name="US DOE Joint Genome Institute (JGI-PGF)"/>
            <person name="Lucas S."/>
            <person name="Copeland A."/>
            <person name="Lapidus A."/>
            <person name="Bruce D."/>
            <person name="Goodwin L."/>
            <person name="Pitluck S."/>
            <person name="Kyrpides N."/>
            <person name="Mavromatis K."/>
            <person name="Pagani I."/>
            <person name="Ivanova N."/>
            <person name="Mikhailova N."/>
            <person name="Daligault H."/>
            <person name="Detter J.C."/>
            <person name="Tapia R."/>
            <person name="Han C."/>
            <person name="Land M."/>
            <person name="Hauser L."/>
            <person name="Markowitz V."/>
            <person name="Cheng J.-F."/>
            <person name="Hugenholtz P."/>
            <person name="Woyke T."/>
            <person name="Wu D."/>
            <person name="Spring S."/>
            <person name="Brambilla E."/>
            <person name="Klenk H.-P."/>
            <person name="Eisen J.A."/>
        </authorList>
    </citation>
    <scope>NUCLEOTIDE SEQUENCE [LARGE SCALE GENOMIC DNA]</scope>
    <source>
        <strain evidence="6">DSM 11699 / BSA</strain>
    </source>
</reference>
<gene>
    <name evidence="5" type="ordered locus">Dester_0657</name>
</gene>
<dbReference type="Proteomes" id="UP000007102">
    <property type="component" value="Chromosome"/>
</dbReference>
<accession>F0S385</accession>
<dbReference type="GO" id="GO:0005886">
    <property type="term" value="C:plasma membrane"/>
    <property type="evidence" value="ECO:0007669"/>
    <property type="project" value="TreeGrafter"/>
</dbReference>
<dbReference type="SUPFAM" id="SSF55073">
    <property type="entry name" value="Nucleotide cyclase"/>
    <property type="match status" value="1"/>
</dbReference>
<dbReference type="InterPro" id="IPR043128">
    <property type="entry name" value="Rev_trsase/Diguanyl_cyclase"/>
</dbReference>
<feature type="domain" description="GGDEF" evidence="4">
    <location>
        <begin position="286"/>
        <end position="418"/>
    </location>
</feature>
<sequence length="418" mass="48723">MESIKRFLIKRAIFAFILSGATIFFLSTVLINNFSCLYEKHLRYITALAGKNLYDTTQIYFNDLLIKQELKNIKSEISSSKAVYFRINAKNYFSSEEENYKQSFNLCKNITSEKIFYTTDGILVCYPIYEKFASQLITERKRVGIFALLFDENVLNDILFQWILQNIALFLIFLVFSGFLFFEMSIRIHKNFTILNKTIVFVENLLKEVEVLSNYKEKLRNYLKQVYFQEFKQVGVLIVELIDRVITLTENLRLQAIRDSLTGLYNRNYFNQFAEKVLGLIQRHKFPLSVAMIDIDDFKFINDNFGHQKGDEVLKTLGTIVLKSIRKSDLAVRFGGEEILLIFPNTDKRTASHVVDRIKKEFYKFDFGIGKSVTFSAGVANFPEDVKELQSLDELIKIADRRLYIAKRTGKNKIVIEG</sequence>
<dbReference type="CDD" id="cd01949">
    <property type="entry name" value="GGDEF"/>
    <property type="match status" value="1"/>
</dbReference>
<evidence type="ECO:0000256" key="2">
    <source>
        <dbReference type="ARBA" id="ARBA00034247"/>
    </source>
</evidence>
<evidence type="ECO:0000259" key="4">
    <source>
        <dbReference type="PROSITE" id="PS50887"/>
    </source>
</evidence>
<proteinExistence type="predicted"/>
<dbReference type="OrthoDB" id="9783076at2"/>
<reference evidence="5 6" key="1">
    <citation type="journal article" date="2011" name="Stand. Genomic Sci.">
        <title>Complete genome sequence of the thermophilic sulfur-reducer Desulfurobacterium thermolithotrophum type strain (BSA(T)) from a deep-sea hydrothermal vent.</title>
        <authorList>
            <person name="Goker M."/>
            <person name="Daligault H."/>
            <person name="Mwirichia R."/>
            <person name="Lapidus A."/>
            <person name="Lucas S."/>
            <person name="Deshpande S."/>
            <person name="Pagani I."/>
            <person name="Tapia R."/>
            <person name="Cheng J.F."/>
            <person name="Goodwin L."/>
            <person name="Pitluck S."/>
            <person name="Liolios K."/>
            <person name="Ivanova N."/>
            <person name="Mavromatis K."/>
            <person name="Mikhailova N."/>
            <person name="Pati A."/>
            <person name="Chen A."/>
            <person name="Palaniappan K."/>
            <person name="Han C."/>
            <person name="Land M."/>
            <person name="Hauser L."/>
            <person name="Pan C."/>
            <person name="Brambilla E.M."/>
            <person name="Rohde M."/>
            <person name="Spring S."/>
            <person name="Sikorski J."/>
            <person name="Wirth R."/>
            <person name="Detter J.C."/>
            <person name="Woyke T."/>
            <person name="Bristow J."/>
            <person name="Eisen J.A."/>
            <person name="Markowitz V."/>
            <person name="Hugenholtz P."/>
            <person name="Kyrpides N.C."/>
            <person name="Klenk H.P."/>
        </authorList>
    </citation>
    <scope>NUCLEOTIDE SEQUENCE [LARGE SCALE GENOMIC DNA]</scope>
    <source>
        <strain evidence="6">DSM 11699 / BSA</strain>
    </source>
</reference>
<dbReference type="PANTHER" id="PTHR45138:SF9">
    <property type="entry name" value="DIGUANYLATE CYCLASE DGCM-RELATED"/>
    <property type="match status" value="1"/>
</dbReference>
<dbReference type="KEGG" id="dte:Dester_0657"/>
<name>F0S385_DESTD</name>
<dbReference type="PANTHER" id="PTHR45138">
    <property type="entry name" value="REGULATORY COMPONENTS OF SENSORY TRANSDUCTION SYSTEM"/>
    <property type="match status" value="1"/>
</dbReference>
<keyword evidence="3" id="KW-0472">Membrane</keyword>
<dbReference type="InterPro" id="IPR029787">
    <property type="entry name" value="Nucleotide_cyclase"/>
</dbReference>
<comment type="catalytic activity">
    <reaction evidence="2">
        <text>2 GTP = 3',3'-c-di-GMP + 2 diphosphate</text>
        <dbReference type="Rhea" id="RHEA:24898"/>
        <dbReference type="ChEBI" id="CHEBI:33019"/>
        <dbReference type="ChEBI" id="CHEBI:37565"/>
        <dbReference type="ChEBI" id="CHEBI:58805"/>
        <dbReference type="EC" id="2.7.7.65"/>
    </reaction>
</comment>
<dbReference type="FunCoup" id="F0S385">
    <property type="interactions" value="62"/>
</dbReference>
<organism evidence="5 6">
    <name type="scientific">Desulfurobacterium thermolithotrophum (strain DSM 11699 / BSA)</name>
    <dbReference type="NCBI Taxonomy" id="868864"/>
    <lineage>
        <taxon>Bacteria</taxon>
        <taxon>Pseudomonadati</taxon>
        <taxon>Aquificota</taxon>
        <taxon>Aquificia</taxon>
        <taxon>Desulfurobacteriales</taxon>
        <taxon>Desulfurobacteriaceae</taxon>
        <taxon>Desulfurobacterium</taxon>
    </lineage>
</organism>
<feature type="transmembrane region" description="Helical" evidence="3">
    <location>
        <begin position="159"/>
        <end position="182"/>
    </location>
</feature>
<protein>
    <recommendedName>
        <fullName evidence="1">diguanylate cyclase</fullName>
        <ecNumber evidence="1">2.7.7.65</ecNumber>
    </recommendedName>
</protein>
<dbReference type="FunFam" id="3.30.70.270:FF:000001">
    <property type="entry name" value="Diguanylate cyclase domain protein"/>
    <property type="match status" value="1"/>
</dbReference>
<feature type="transmembrane region" description="Helical" evidence="3">
    <location>
        <begin position="12"/>
        <end position="31"/>
    </location>
</feature>
<dbReference type="Gene3D" id="3.30.70.270">
    <property type="match status" value="1"/>
</dbReference>
<dbReference type="EMBL" id="CP002543">
    <property type="protein sequence ID" value="ADY73307.1"/>
    <property type="molecule type" value="Genomic_DNA"/>
</dbReference>
<keyword evidence="3" id="KW-0812">Transmembrane</keyword>
<dbReference type="HOGENOM" id="CLU_656777_0_0_0"/>
<dbReference type="InParanoid" id="F0S385"/>
<dbReference type="GO" id="GO:1902201">
    <property type="term" value="P:negative regulation of bacterial-type flagellum-dependent cell motility"/>
    <property type="evidence" value="ECO:0007669"/>
    <property type="project" value="TreeGrafter"/>
</dbReference>
<evidence type="ECO:0000313" key="6">
    <source>
        <dbReference type="Proteomes" id="UP000007102"/>
    </source>
</evidence>
<dbReference type="InterPro" id="IPR050469">
    <property type="entry name" value="Diguanylate_Cyclase"/>
</dbReference>
<dbReference type="PROSITE" id="PS50887">
    <property type="entry name" value="GGDEF"/>
    <property type="match status" value="1"/>
</dbReference>
<evidence type="ECO:0000256" key="1">
    <source>
        <dbReference type="ARBA" id="ARBA00012528"/>
    </source>
</evidence>
<dbReference type="GO" id="GO:0052621">
    <property type="term" value="F:diguanylate cyclase activity"/>
    <property type="evidence" value="ECO:0007669"/>
    <property type="project" value="UniProtKB-EC"/>
</dbReference>
<dbReference type="Pfam" id="PF00990">
    <property type="entry name" value="GGDEF"/>
    <property type="match status" value="1"/>
</dbReference>
<evidence type="ECO:0000313" key="5">
    <source>
        <dbReference type="EMBL" id="ADY73307.1"/>
    </source>
</evidence>
<keyword evidence="6" id="KW-1185">Reference proteome</keyword>